<reference evidence="1 2" key="1">
    <citation type="submission" date="2019-10" db="EMBL/GenBank/DDBJ databases">
        <title>Epibacterium sp. nov., isolated from seawater.</title>
        <authorList>
            <person name="Zhang X."/>
            <person name="Li N."/>
        </authorList>
    </citation>
    <scope>NUCLEOTIDE SEQUENCE [LARGE SCALE GENOMIC DNA]</scope>
    <source>
        <strain evidence="1 2">SM1979</strain>
    </source>
</reference>
<dbReference type="EMBL" id="WIBF01000003">
    <property type="protein sequence ID" value="MQQ08101.1"/>
    <property type="molecule type" value="Genomic_DNA"/>
</dbReference>
<sequence>MEAFDRLPPELRKWMTGANLPWSPKSCDRIWQKAKKNGLPVAERLILLDQIEAATLRKARNSVV</sequence>
<evidence type="ECO:0000313" key="2">
    <source>
        <dbReference type="Proteomes" id="UP000444174"/>
    </source>
</evidence>
<evidence type="ECO:0000313" key="1">
    <source>
        <dbReference type="EMBL" id="MQQ08101.1"/>
    </source>
</evidence>
<keyword evidence="2" id="KW-1185">Reference proteome</keyword>
<proteinExistence type="predicted"/>
<dbReference type="AlphaFoldDB" id="A0A843YAU3"/>
<dbReference type="InterPro" id="IPR045386">
    <property type="entry name" value="DUF6525"/>
</dbReference>
<organism evidence="1 2">
    <name type="scientific">Tritonibacter litoralis</name>
    <dbReference type="NCBI Taxonomy" id="2662264"/>
    <lineage>
        <taxon>Bacteria</taxon>
        <taxon>Pseudomonadati</taxon>
        <taxon>Pseudomonadota</taxon>
        <taxon>Alphaproteobacteria</taxon>
        <taxon>Rhodobacterales</taxon>
        <taxon>Paracoccaceae</taxon>
        <taxon>Tritonibacter</taxon>
    </lineage>
</organism>
<comment type="caution">
    <text evidence="1">The sequence shown here is derived from an EMBL/GenBank/DDBJ whole genome shotgun (WGS) entry which is preliminary data.</text>
</comment>
<dbReference type="Pfam" id="PF20135">
    <property type="entry name" value="DUF6525"/>
    <property type="match status" value="1"/>
</dbReference>
<protein>
    <submittedName>
        <fullName evidence="1">Uncharacterized protein</fullName>
    </submittedName>
</protein>
<gene>
    <name evidence="1" type="ORF">GFB49_06530</name>
</gene>
<accession>A0A843YAU3</accession>
<dbReference type="Proteomes" id="UP000444174">
    <property type="component" value="Unassembled WGS sequence"/>
</dbReference>
<name>A0A843YAU3_9RHOB</name>